<dbReference type="InterPro" id="IPR051045">
    <property type="entry name" value="TonB-dependent_transducer"/>
</dbReference>
<dbReference type="InterPro" id="IPR037682">
    <property type="entry name" value="TonB_C"/>
</dbReference>
<evidence type="ECO:0000313" key="5">
    <source>
        <dbReference type="Proteomes" id="UP001464555"/>
    </source>
</evidence>
<keyword evidence="2" id="KW-1133">Transmembrane helix</keyword>
<dbReference type="EMBL" id="JBBYHR010000009">
    <property type="protein sequence ID" value="MEL1245760.1"/>
    <property type="molecule type" value="Genomic_DNA"/>
</dbReference>
<feature type="region of interest" description="Disordered" evidence="1">
    <location>
        <begin position="116"/>
        <end position="164"/>
    </location>
</feature>
<feature type="transmembrane region" description="Helical" evidence="2">
    <location>
        <begin position="39"/>
        <end position="60"/>
    </location>
</feature>
<comment type="caution">
    <text evidence="4">The sequence shown here is derived from an EMBL/GenBank/DDBJ whole genome shotgun (WGS) entry which is preliminary data.</text>
</comment>
<reference evidence="4 5" key="1">
    <citation type="submission" date="2024-04" db="EMBL/GenBank/DDBJ databases">
        <title>Flavobacterium sp. DGU11 16S ribosomal RNA gene Genome sequencing and assembly.</title>
        <authorList>
            <person name="Park S."/>
        </authorList>
    </citation>
    <scope>NUCLEOTIDE SEQUENCE [LARGE SCALE GENOMIC DNA]</scope>
    <source>
        <strain evidence="4 5">DGU11</strain>
    </source>
</reference>
<keyword evidence="5" id="KW-1185">Reference proteome</keyword>
<dbReference type="PANTHER" id="PTHR33446:SF2">
    <property type="entry name" value="PROTEIN TONB"/>
    <property type="match status" value="1"/>
</dbReference>
<protein>
    <submittedName>
        <fullName evidence="4">Energy transducer TonB</fullName>
    </submittedName>
</protein>
<keyword evidence="2" id="KW-0812">Transmembrane</keyword>
<keyword evidence="2" id="KW-0472">Membrane</keyword>
<gene>
    <name evidence="4" type="ORF">AAEO56_15920</name>
</gene>
<evidence type="ECO:0000256" key="1">
    <source>
        <dbReference type="SAM" id="MobiDB-lite"/>
    </source>
</evidence>
<feature type="compositionally biased region" description="Basic and acidic residues" evidence="1">
    <location>
        <begin position="116"/>
        <end position="141"/>
    </location>
</feature>
<dbReference type="Pfam" id="PF03544">
    <property type="entry name" value="TonB_C"/>
    <property type="match status" value="1"/>
</dbReference>
<sequence>MSKLSLFKKDWIDMVFEGRNKKYGAYQLRSENPVTTIKALGLGVLLFVLFIASGPIFGWVKGLSAAKEEKVELVELTDLPEPEPEEILPPEPPKVEQLQAPKSIVEEIKFKPLEAAKKEDVPDEIPDTKDFKDADPSDKNAEASPEGDINIDKPSGDLNKGVEPSEDNGIYNSAGLQVQPAYPGGMDAFYKYVNNNFRIPEIEQNMVAKIYVSFVVEKDGSMTQIKILRDPGFNLGKEAERVLKSMKKKWEPGIQNGKPVRASYNLPITINIKS</sequence>
<accession>A0ABU9I009</accession>
<feature type="domain" description="TonB C-terminal" evidence="3">
    <location>
        <begin position="203"/>
        <end position="269"/>
    </location>
</feature>
<dbReference type="Gene3D" id="3.30.1150.10">
    <property type="match status" value="1"/>
</dbReference>
<dbReference type="SUPFAM" id="SSF74653">
    <property type="entry name" value="TolA/TonB C-terminal domain"/>
    <property type="match status" value="1"/>
</dbReference>
<dbReference type="PANTHER" id="PTHR33446">
    <property type="entry name" value="PROTEIN TONB-RELATED"/>
    <property type="match status" value="1"/>
</dbReference>
<evidence type="ECO:0000259" key="3">
    <source>
        <dbReference type="Pfam" id="PF03544"/>
    </source>
</evidence>
<name>A0ABU9I009_9FLAO</name>
<dbReference type="Proteomes" id="UP001464555">
    <property type="component" value="Unassembled WGS sequence"/>
</dbReference>
<proteinExistence type="predicted"/>
<dbReference type="RefSeq" id="WP_341698052.1">
    <property type="nucleotide sequence ID" value="NZ_JBBYHR010000009.1"/>
</dbReference>
<evidence type="ECO:0000256" key="2">
    <source>
        <dbReference type="SAM" id="Phobius"/>
    </source>
</evidence>
<organism evidence="4 5">
    <name type="scientific">Flavobacterium arundinis</name>
    <dbReference type="NCBI Taxonomy" id="3139143"/>
    <lineage>
        <taxon>Bacteria</taxon>
        <taxon>Pseudomonadati</taxon>
        <taxon>Bacteroidota</taxon>
        <taxon>Flavobacteriia</taxon>
        <taxon>Flavobacteriales</taxon>
        <taxon>Flavobacteriaceae</taxon>
        <taxon>Flavobacterium</taxon>
    </lineage>
</organism>
<evidence type="ECO:0000313" key="4">
    <source>
        <dbReference type="EMBL" id="MEL1245760.1"/>
    </source>
</evidence>